<dbReference type="EMBL" id="SPNV01000236">
    <property type="protein sequence ID" value="KAF5857829.1"/>
    <property type="molecule type" value="Genomic_DNA"/>
</dbReference>
<keyword evidence="2" id="KW-1185">Reference proteome</keyword>
<accession>A0A8H5ZYX9</accession>
<comment type="caution">
    <text evidence="1">The sequence shown here is derived from an EMBL/GenBank/DDBJ whole genome shotgun (WGS) entry which is preliminary data.</text>
</comment>
<proteinExistence type="predicted"/>
<dbReference type="GO" id="GO:0009116">
    <property type="term" value="P:nucleoside metabolic process"/>
    <property type="evidence" value="ECO:0007669"/>
    <property type="project" value="InterPro"/>
</dbReference>
<dbReference type="GO" id="GO:0003824">
    <property type="term" value="F:catalytic activity"/>
    <property type="evidence" value="ECO:0007669"/>
    <property type="project" value="InterPro"/>
</dbReference>
<name>A0A8H5ZYX9_PETAA</name>
<dbReference type="Proteomes" id="UP000541154">
    <property type="component" value="Unassembled WGS sequence"/>
</dbReference>
<dbReference type="Gene3D" id="3.40.50.1580">
    <property type="entry name" value="Nucleoside phosphorylase domain"/>
    <property type="match status" value="1"/>
</dbReference>
<dbReference type="AlphaFoldDB" id="A0A8H5ZYX9"/>
<gene>
    <name evidence="1" type="ORF">ETB97_005241</name>
</gene>
<protein>
    <submittedName>
        <fullName evidence="1">Uncharacterized protein</fullName>
    </submittedName>
</protein>
<dbReference type="InterPro" id="IPR035994">
    <property type="entry name" value="Nucleoside_phosphorylase_sf"/>
</dbReference>
<reference evidence="1 2" key="1">
    <citation type="submission" date="2019-04" db="EMBL/GenBank/DDBJ databases">
        <title>Aspergillus burnettii sp. nov., novel species from soil in southeast Queensland.</title>
        <authorList>
            <person name="Gilchrist C.L.M."/>
            <person name="Pitt J.I."/>
            <person name="Lange L."/>
            <person name="Lacey H.J."/>
            <person name="Vuong D."/>
            <person name="Midgley D.J."/>
            <person name="Greenfield P."/>
            <person name="Bradbury M."/>
            <person name="Lacey E."/>
            <person name="Busk P.K."/>
            <person name="Pilgaard B."/>
            <person name="Chooi Y.H."/>
            <person name="Piggott A.M."/>
        </authorList>
    </citation>
    <scope>NUCLEOTIDE SEQUENCE [LARGE SCALE GENOMIC DNA]</scope>
    <source>
        <strain evidence="1 2">FRR 5400</strain>
    </source>
</reference>
<evidence type="ECO:0000313" key="1">
    <source>
        <dbReference type="EMBL" id="KAF5857829.1"/>
    </source>
</evidence>
<sequence>MSAPTRFTHEDYTVGWICALPLEMIAAKFMLDNVHPKLLLSNYITWFNNTSNIFTDTFSRYPGATVTFGHPGLDTISFSYRRTTMKCLLPSVLIATRSNWS</sequence>
<evidence type="ECO:0000313" key="2">
    <source>
        <dbReference type="Proteomes" id="UP000541154"/>
    </source>
</evidence>
<organism evidence="1 2">
    <name type="scientific">Petromyces alliaceus</name>
    <name type="common">Aspergillus alliaceus</name>
    <dbReference type="NCBI Taxonomy" id="209559"/>
    <lineage>
        <taxon>Eukaryota</taxon>
        <taxon>Fungi</taxon>
        <taxon>Dikarya</taxon>
        <taxon>Ascomycota</taxon>
        <taxon>Pezizomycotina</taxon>
        <taxon>Eurotiomycetes</taxon>
        <taxon>Eurotiomycetidae</taxon>
        <taxon>Eurotiales</taxon>
        <taxon>Aspergillaceae</taxon>
        <taxon>Aspergillus</taxon>
        <taxon>Aspergillus subgen. Circumdati</taxon>
    </lineage>
</organism>